<evidence type="ECO:0000313" key="3">
    <source>
        <dbReference type="Proteomes" id="UP000002063"/>
    </source>
</evidence>
<dbReference type="RefSeq" id="WP_015732948.1">
    <property type="nucleotide sequence ID" value="NC_013407.1"/>
</dbReference>
<dbReference type="GeneID" id="54763132"/>
<keyword evidence="3" id="KW-1185">Reference proteome</keyword>
<sequence>MKSKKYYGRDPIKKLMNDPEKREKLFKFLFFLNIWVWFMIFLGAVIFIIIMVRHFL</sequence>
<gene>
    <name evidence="2" type="ordered locus">Metvu_0870</name>
</gene>
<dbReference type="AlphaFoldDB" id="C9RGM6"/>
<name>C9RGM6_METVM</name>
<protein>
    <submittedName>
        <fullName evidence="2">Uncharacterized protein</fullName>
    </submittedName>
</protein>
<reference evidence="2" key="1">
    <citation type="submission" date="2009-10" db="EMBL/GenBank/DDBJ databases">
        <title>Complete sequence of chromosome of Methanocaldococcus vulcanius M7.</title>
        <authorList>
            <consortium name="US DOE Joint Genome Institute"/>
            <person name="Lucas S."/>
            <person name="Copeland A."/>
            <person name="Lapidus A."/>
            <person name="Glavina del Rio T."/>
            <person name="Dalin E."/>
            <person name="Tice H."/>
            <person name="Bruce D."/>
            <person name="Goodwin L."/>
            <person name="Pitluck S."/>
            <person name="Lcollab F.I."/>
            <person name="Brettin T."/>
            <person name="Detter J.C."/>
            <person name="Han C."/>
            <person name="Tapia R."/>
            <person name="Kuske C.R."/>
            <person name="Schmutz J."/>
            <person name="Larimer F."/>
            <person name="Land M."/>
            <person name="Hauser L."/>
            <person name="Kyrpides N."/>
            <person name="Ovchinikova G."/>
            <person name="Sieprawska-Lupa M."/>
            <person name="Whitman W.B."/>
            <person name="Woyke T."/>
        </authorList>
    </citation>
    <scope>NUCLEOTIDE SEQUENCE [LARGE SCALE GENOMIC DNA]</scope>
    <source>
        <strain evidence="2">M7</strain>
    </source>
</reference>
<dbReference type="Proteomes" id="UP000002063">
    <property type="component" value="Chromosome"/>
</dbReference>
<dbReference type="EMBL" id="CP001787">
    <property type="protein sequence ID" value="ACX72728.1"/>
    <property type="molecule type" value="Genomic_DNA"/>
</dbReference>
<dbReference type="HOGENOM" id="CLU_3003192_0_0_2"/>
<dbReference type="KEGG" id="mvu:Metvu_0870"/>
<proteinExistence type="predicted"/>
<feature type="transmembrane region" description="Helical" evidence="1">
    <location>
        <begin position="28"/>
        <end position="52"/>
    </location>
</feature>
<evidence type="ECO:0000256" key="1">
    <source>
        <dbReference type="SAM" id="Phobius"/>
    </source>
</evidence>
<dbReference type="STRING" id="579137.Metvu_0870"/>
<dbReference type="eggNOG" id="arCOG08256">
    <property type="taxonomic scope" value="Archaea"/>
</dbReference>
<evidence type="ECO:0000313" key="2">
    <source>
        <dbReference type="EMBL" id="ACX72728.1"/>
    </source>
</evidence>
<keyword evidence="1" id="KW-0812">Transmembrane</keyword>
<keyword evidence="1" id="KW-1133">Transmembrane helix</keyword>
<accession>C9RGM6</accession>
<organism evidence="2 3">
    <name type="scientific">Methanocaldococcus vulcanius (strain ATCC 700851 / DSM 12094 / M7)</name>
    <name type="common">Methanococcus vulcanius</name>
    <dbReference type="NCBI Taxonomy" id="579137"/>
    <lineage>
        <taxon>Archaea</taxon>
        <taxon>Methanobacteriati</taxon>
        <taxon>Methanobacteriota</taxon>
        <taxon>Methanomada group</taxon>
        <taxon>Methanococci</taxon>
        <taxon>Methanococcales</taxon>
        <taxon>Methanocaldococcaceae</taxon>
        <taxon>Methanocaldococcus</taxon>
    </lineage>
</organism>
<keyword evidence="1" id="KW-0472">Membrane</keyword>